<gene>
    <name evidence="12" type="ORF">M011DRAFT_498616</name>
</gene>
<feature type="region of interest" description="Disordered" evidence="10">
    <location>
        <begin position="631"/>
        <end position="685"/>
    </location>
</feature>
<organism evidence="12 13">
    <name type="scientific">Sporormia fimetaria CBS 119925</name>
    <dbReference type="NCBI Taxonomy" id="1340428"/>
    <lineage>
        <taxon>Eukaryota</taxon>
        <taxon>Fungi</taxon>
        <taxon>Dikarya</taxon>
        <taxon>Ascomycota</taxon>
        <taxon>Pezizomycotina</taxon>
        <taxon>Dothideomycetes</taxon>
        <taxon>Pleosporomycetidae</taxon>
        <taxon>Pleosporales</taxon>
        <taxon>Sporormiaceae</taxon>
        <taxon>Sporormia</taxon>
    </lineage>
</organism>
<feature type="region of interest" description="Disordered" evidence="10">
    <location>
        <begin position="1384"/>
        <end position="1482"/>
    </location>
</feature>
<feature type="compositionally biased region" description="Basic and acidic residues" evidence="10">
    <location>
        <begin position="1544"/>
        <end position="1561"/>
    </location>
</feature>
<dbReference type="PROSITE" id="PS00108">
    <property type="entry name" value="PROTEIN_KINASE_ST"/>
    <property type="match status" value="1"/>
</dbReference>
<evidence type="ECO:0000256" key="8">
    <source>
        <dbReference type="ARBA" id="ARBA00048130"/>
    </source>
</evidence>
<evidence type="ECO:0000313" key="13">
    <source>
        <dbReference type="Proteomes" id="UP000799440"/>
    </source>
</evidence>
<dbReference type="SUPFAM" id="SSF56112">
    <property type="entry name" value="Protein kinase-like (PK-like)"/>
    <property type="match status" value="1"/>
</dbReference>
<feature type="compositionally biased region" description="Basic and acidic residues" evidence="10">
    <location>
        <begin position="1329"/>
        <end position="1340"/>
    </location>
</feature>
<feature type="compositionally biased region" description="Basic and acidic residues" evidence="10">
    <location>
        <begin position="769"/>
        <end position="782"/>
    </location>
</feature>
<dbReference type="OrthoDB" id="266718at2759"/>
<feature type="region of interest" description="Disordered" evidence="10">
    <location>
        <begin position="1231"/>
        <end position="1365"/>
    </location>
</feature>
<feature type="compositionally biased region" description="Polar residues" evidence="10">
    <location>
        <begin position="1164"/>
        <end position="1173"/>
    </location>
</feature>
<dbReference type="PANTHER" id="PTHR48016">
    <property type="entry name" value="MAP KINASE KINASE KINASE SSK2-RELATED-RELATED"/>
    <property type="match status" value="1"/>
</dbReference>
<keyword evidence="13" id="KW-1185">Reference proteome</keyword>
<feature type="region of interest" description="Disordered" evidence="10">
    <location>
        <begin position="1080"/>
        <end position="1212"/>
    </location>
</feature>
<dbReference type="PANTHER" id="PTHR48016:SF48">
    <property type="entry name" value="SERINE_THREONINE-PROTEIN KINASE BCK1_SLK1_SSP31"/>
    <property type="match status" value="1"/>
</dbReference>
<feature type="region of interest" description="Disordered" evidence="10">
    <location>
        <begin position="1006"/>
        <end position="1026"/>
    </location>
</feature>
<dbReference type="EMBL" id="MU006561">
    <property type="protein sequence ID" value="KAF2752125.1"/>
    <property type="molecule type" value="Genomic_DNA"/>
</dbReference>
<feature type="compositionally biased region" description="Basic and acidic residues" evidence="10">
    <location>
        <begin position="1458"/>
        <end position="1470"/>
    </location>
</feature>
<feature type="compositionally biased region" description="Polar residues" evidence="10">
    <location>
        <begin position="330"/>
        <end position="351"/>
    </location>
</feature>
<dbReference type="GO" id="GO:0005524">
    <property type="term" value="F:ATP binding"/>
    <property type="evidence" value="ECO:0007669"/>
    <property type="project" value="UniProtKB-UniRule"/>
</dbReference>
<dbReference type="FunFam" id="1.10.510.10:FF:000182">
    <property type="entry name" value="MAP kinase kinase kinase mkh1"/>
    <property type="match status" value="1"/>
</dbReference>
<feature type="compositionally biased region" description="Polar residues" evidence="10">
    <location>
        <begin position="283"/>
        <end position="293"/>
    </location>
</feature>
<dbReference type="GO" id="GO:0004707">
    <property type="term" value="F:MAP kinase activity"/>
    <property type="evidence" value="ECO:0007669"/>
    <property type="project" value="UniProtKB-EC"/>
</dbReference>
<feature type="compositionally biased region" description="Basic and acidic residues" evidence="10">
    <location>
        <begin position="1441"/>
        <end position="1451"/>
    </location>
</feature>
<dbReference type="Proteomes" id="UP000799440">
    <property type="component" value="Unassembled WGS sequence"/>
</dbReference>
<dbReference type="GO" id="GO:0000196">
    <property type="term" value="P:cell integrity MAPK cascade"/>
    <property type="evidence" value="ECO:0007669"/>
    <property type="project" value="UniProtKB-ARBA"/>
</dbReference>
<dbReference type="InterPro" id="IPR000719">
    <property type="entry name" value="Prot_kinase_dom"/>
</dbReference>
<dbReference type="SMART" id="SM00220">
    <property type="entry name" value="S_TKc"/>
    <property type="match status" value="1"/>
</dbReference>
<dbReference type="EC" id="2.7.11.24" evidence="2"/>
<dbReference type="PROSITE" id="PS00107">
    <property type="entry name" value="PROTEIN_KINASE_ATP"/>
    <property type="match status" value="1"/>
</dbReference>
<feature type="compositionally biased region" description="Polar residues" evidence="10">
    <location>
        <begin position="852"/>
        <end position="873"/>
    </location>
</feature>
<evidence type="ECO:0000256" key="10">
    <source>
        <dbReference type="SAM" id="MobiDB-lite"/>
    </source>
</evidence>
<feature type="region of interest" description="Disordered" evidence="10">
    <location>
        <begin position="436"/>
        <end position="476"/>
    </location>
</feature>
<feature type="compositionally biased region" description="Basic and acidic residues" evidence="10">
    <location>
        <begin position="1241"/>
        <end position="1255"/>
    </location>
</feature>
<feature type="binding site" evidence="9">
    <location>
        <position position="1699"/>
    </location>
    <ligand>
        <name>ATP</name>
        <dbReference type="ChEBI" id="CHEBI:30616"/>
    </ligand>
</feature>
<reference evidence="12" key="1">
    <citation type="journal article" date="2020" name="Stud. Mycol.">
        <title>101 Dothideomycetes genomes: a test case for predicting lifestyles and emergence of pathogens.</title>
        <authorList>
            <person name="Haridas S."/>
            <person name="Albert R."/>
            <person name="Binder M."/>
            <person name="Bloem J."/>
            <person name="Labutti K."/>
            <person name="Salamov A."/>
            <person name="Andreopoulos B."/>
            <person name="Baker S."/>
            <person name="Barry K."/>
            <person name="Bills G."/>
            <person name="Bluhm B."/>
            <person name="Cannon C."/>
            <person name="Castanera R."/>
            <person name="Culley D."/>
            <person name="Daum C."/>
            <person name="Ezra D."/>
            <person name="Gonzalez J."/>
            <person name="Henrissat B."/>
            <person name="Kuo A."/>
            <person name="Liang C."/>
            <person name="Lipzen A."/>
            <person name="Lutzoni F."/>
            <person name="Magnuson J."/>
            <person name="Mondo S."/>
            <person name="Nolan M."/>
            <person name="Ohm R."/>
            <person name="Pangilinan J."/>
            <person name="Park H.-J."/>
            <person name="Ramirez L."/>
            <person name="Alfaro M."/>
            <person name="Sun H."/>
            <person name="Tritt A."/>
            <person name="Yoshinaga Y."/>
            <person name="Zwiers L.-H."/>
            <person name="Turgeon B."/>
            <person name="Goodwin S."/>
            <person name="Spatafora J."/>
            <person name="Crous P."/>
            <person name="Grigoriev I."/>
        </authorList>
    </citation>
    <scope>NUCLEOTIDE SEQUENCE</scope>
    <source>
        <strain evidence="12">CBS 119925</strain>
    </source>
</reference>
<evidence type="ECO:0000256" key="1">
    <source>
        <dbReference type="ARBA" id="ARBA00006529"/>
    </source>
</evidence>
<comment type="catalytic activity">
    <reaction evidence="7">
        <text>L-threonyl-[protein] + ATP = O-phospho-L-threonyl-[protein] + ADP + H(+)</text>
        <dbReference type="Rhea" id="RHEA:46608"/>
        <dbReference type="Rhea" id="RHEA-COMP:11060"/>
        <dbReference type="Rhea" id="RHEA-COMP:11605"/>
        <dbReference type="ChEBI" id="CHEBI:15378"/>
        <dbReference type="ChEBI" id="CHEBI:30013"/>
        <dbReference type="ChEBI" id="CHEBI:30616"/>
        <dbReference type="ChEBI" id="CHEBI:61977"/>
        <dbReference type="ChEBI" id="CHEBI:456216"/>
        <dbReference type="EC" id="2.7.11.24"/>
    </reaction>
    <physiologicalReaction direction="left-to-right" evidence="7">
        <dbReference type="Rhea" id="RHEA:46609"/>
    </physiologicalReaction>
</comment>
<keyword evidence="5" id="KW-0418">Kinase</keyword>
<comment type="similarity">
    <text evidence="1">Belongs to the protein kinase superfamily. STE Ser/Thr protein kinase family. MAP kinase kinase kinase subfamily.</text>
</comment>
<evidence type="ECO:0000256" key="6">
    <source>
        <dbReference type="ARBA" id="ARBA00022840"/>
    </source>
</evidence>
<dbReference type="PROSITE" id="PS50011">
    <property type="entry name" value="PROTEIN_KINASE_DOM"/>
    <property type="match status" value="1"/>
</dbReference>
<evidence type="ECO:0000256" key="4">
    <source>
        <dbReference type="ARBA" id="ARBA00022741"/>
    </source>
</evidence>
<feature type="compositionally biased region" description="Low complexity" evidence="10">
    <location>
        <begin position="46"/>
        <end position="55"/>
    </location>
</feature>
<proteinExistence type="inferred from homology"/>
<feature type="region of interest" description="Disordered" evidence="10">
    <location>
        <begin position="1"/>
        <end position="55"/>
    </location>
</feature>
<feature type="compositionally biased region" description="Low complexity" evidence="10">
    <location>
        <begin position="750"/>
        <end position="766"/>
    </location>
</feature>
<dbReference type="InterPro" id="IPR011009">
    <property type="entry name" value="Kinase-like_dom_sf"/>
</dbReference>
<keyword evidence="6 9" id="KW-0067">ATP-binding</keyword>
<feature type="compositionally biased region" description="Low complexity" evidence="10">
    <location>
        <begin position="826"/>
        <end position="839"/>
    </location>
</feature>
<evidence type="ECO:0000256" key="5">
    <source>
        <dbReference type="ARBA" id="ARBA00022777"/>
    </source>
</evidence>
<dbReference type="Pfam" id="PF00069">
    <property type="entry name" value="Pkinase"/>
    <property type="match status" value="1"/>
</dbReference>
<dbReference type="InterPro" id="IPR008271">
    <property type="entry name" value="Ser/Thr_kinase_AS"/>
</dbReference>
<dbReference type="FunFam" id="3.30.200.20:FF:000387">
    <property type="entry name" value="Serine/threonine-protein kinase STE11"/>
    <property type="match status" value="1"/>
</dbReference>
<feature type="compositionally biased region" description="Low complexity" evidence="10">
    <location>
        <begin position="1269"/>
        <end position="1285"/>
    </location>
</feature>
<sequence length="1922" mass="209925">MAILQKKVTSRVKARPGRNRADARMRCPTSGPVELLDPGLARAQTSSARSSEPPSSHALPFTLCALPHTPTAPPLLSRRCSIPYTRSRIAFSAVLVHSPSSPLTAPAKPHCASARCLHHSTARYYTPPSVSLTLTTDPNDRYATSVRDFLTQRRSPPILTYDPRRVSSCSWLSGAPSEELAVPLLALQYDSCVATALLVQHLQHLRQRSSRPSYSSCCQLCQSQRSRQSGAQQRPRSELAGDCSPDTLQWIWQFALPTAIAWLRHILHEPTPAALSSERQHAPISSPSASTTHLDPGRSWHEPASSSAETYEQSREHQYPPPPNYAWNAQPRQYLNNSQPQAYNPSSYSTYSGSIPPPPSAPPPQQTQQDSQPLTSATYIPGGESFGPGVGIPPLHTTRQYSEPAYYRDETQTYSASTDNSSGGFSASQDTSQYANTAYNIPPTPSGRGHLNIPTERAKEYDSPGPPTATLQNPNQLSHGSVYRRAESSGATPISPHDASIQWPPDRVQMWLAGNGFSQEWQDTLKKLDLYGNRFLEIGRGHGGKGNVGMMHQVIFPQLAKECIASGIGWNQARERDEGRKLRRLVHDIVENGGTANVRMPHRTDTGLTLASAGTDGTLENSPYLGTHMDFGSTPTTAGGGEDSPGMHVLNSPGATRRRSTQRNFTVPGLGPPPEYTEASTRSAYSKEVLRDLDGKGRRHSPNASGDFAPSSFGNYREQIRQASPQHSPLSAGQRYYTHNRDNSSESNLSTFATAGSTTGSGPPSGKSLEGRSDSRNDRRNGYENSRPGTGLSRHDSADIPMSGKDSHKGFLKFMRRDKRKDEAYPSPDDTSLDSPTSPAHHRHHGVFGKPGTNSSETSLNDRPSSRRSGQNESENRATGRARAHTKESDRKYAFVTPDGWNYRLVDITHANSAAEMKDIICEGLGFSNVPAIGMHLTTPGQSEHEDPLSDSKLVKARAQFANRFGELKIFVSVPASVPPSAGLGVSFDAATSKPIDEPTFARLNAESQLDPPDVKSGESTLVPDKSAKLRKLAEDNELSPEAVAQRLNGGASRAPEPSWAAGDELPEDERKKILEAAAAEHQREAKRKQEAYLASRQEKLKRQSPDAESASFGVGIRSPVVIDFDEPRRSPYDEHRRSIGDHRKSQQLVPLREPPPVPKEDTNTLIKANSLSKAKKDRSSWPEGEEPAPTKRRSTDGDHGKRKAIPQGPTGLSTIAAAIIDVGNVVSSVGAANKAPARPSSKEAARGASPERMRPSQRVLKESGFGQSASGRNSPGGSPRSPGSTTMSKGNVPFIIPDYDEDLRNDPAPDRPNLTLRMPSAPNPAISKLKEEQASKNRSPDVSPHSAHPPASMLSREASRASVASSLYGPTIDFEEARVSFHSKSLQNASEEDDSDSEDGLFQKPLAKATPSSAQGSLDTPVDIRSKRPSLTLKTSRSKNSLDKATDRSAEYSAATDDTRDSRPSDFHPESAASATWTDSPDEANRFSLRRESFTSDLWANRPPAEALVQHLDEFFPNVNLDQPVLEDDATDAEPTMEVTSDFSKDRSVTQKSSFDEKDAPASGLRRGTAGMQSIAQRNVRKSGGLGRTKSIREVVKSQYLPDRHPLPPPGARVEKLREGGDIVRRKSTKMFRAKIEQVKPSRGSRLIQLETIPQDHLPTPQRQLTFKWMKGQLIGKGTFGRVYLGMNITTGELIAVKQVEVNPKAAGTDKDKIKELVKSLDQEIDTMQHLDHPNIVQYLGCERKEYSISIFLEYISGGSVGSCLRKHGKFEECVVSSLTRQTLGGLAYLHREGILHRDLKADNILLDLDGTCKISDFGISKKTDNIYGNDITNSMQGSVFWMAPEVIRSQGQGYSAKVDIWSLGCVVLEMFAGRRPWSKEEAIGAIYKLGSLNQAPPIPEDVSRVIGVEGLSFMYDCFTM</sequence>
<feature type="compositionally biased region" description="Polar residues" evidence="10">
    <location>
        <begin position="721"/>
        <end position="731"/>
    </location>
</feature>
<feature type="region of interest" description="Disordered" evidence="10">
    <location>
        <begin position="1533"/>
        <end position="1573"/>
    </location>
</feature>
<dbReference type="GO" id="GO:0004709">
    <property type="term" value="F:MAP kinase kinase kinase activity"/>
    <property type="evidence" value="ECO:0007669"/>
    <property type="project" value="UniProtKB-ARBA"/>
</dbReference>
<dbReference type="InterPro" id="IPR017441">
    <property type="entry name" value="Protein_kinase_ATP_BS"/>
</dbReference>
<feature type="compositionally biased region" description="Acidic residues" evidence="10">
    <location>
        <begin position="1391"/>
        <end position="1400"/>
    </location>
</feature>
<keyword evidence="3" id="KW-0808">Transferase</keyword>
<name>A0A6A6VNK5_9PLEO</name>
<accession>A0A6A6VNK5</accession>
<protein>
    <recommendedName>
        <fullName evidence="2">mitogen-activated protein kinase</fullName>
        <ecNumber evidence="2">2.7.11.24</ecNumber>
    </recommendedName>
</protein>
<dbReference type="InterPro" id="IPR050538">
    <property type="entry name" value="MAP_kinase_kinase_kinase"/>
</dbReference>
<feature type="compositionally biased region" description="Basic residues" evidence="10">
    <location>
        <begin position="8"/>
        <end position="18"/>
    </location>
</feature>
<feature type="compositionally biased region" description="Basic and acidic residues" evidence="10">
    <location>
        <begin position="1080"/>
        <end position="1106"/>
    </location>
</feature>
<keyword evidence="4 9" id="KW-0547">Nucleotide-binding</keyword>
<feature type="region of interest" description="Disordered" evidence="10">
    <location>
        <begin position="274"/>
        <end position="397"/>
    </location>
</feature>
<evidence type="ECO:0000256" key="2">
    <source>
        <dbReference type="ARBA" id="ARBA00012411"/>
    </source>
</evidence>
<comment type="catalytic activity">
    <reaction evidence="8">
        <text>L-seryl-[protein] + ATP = O-phospho-L-seryl-[protein] + ADP + H(+)</text>
        <dbReference type="Rhea" id="RHEA:17989"/>
        <dbReference type="Rhea" id="RHEA-COMP:9863"/>
        <dbReference type="Rhea" id="RHEA-COMP:11604"/>
        <dbReference type="ChEBI" id="CHEBI:15378"/>
        <dbReference type="ChEBI" id="CHEBI:29999"/>
        <dbReference type="ChEBI" id="CHEBI:30616"/>
        <dbReference type="ChEBI" id="CHEBI:83421"/>
        <dbReference type="ChEBI" id="CHEBI:456216"/>
        <dbReference type="EC" id="2.7.11.24"/>
    </reaction>
    <physiologicalReaction direction="left-to-right" evidence="8">
        <dbReference type="Rhea" id="RHEA:17990"/>
    </physiologicalReaction>
</comment>
<feature type="compositionally biased region" description="Pro residues" evidence="10">
    <location>
        <begin position="355"/>
        <end position="365"/>
    </location>
</feature>
<evidence type="ECO:0000256" key="7">
    <source>
        <dbReference type="ARBA" id="ARBA00047919"/>
    </source>
</evidence>
<feature type="compositionally biased region" description="Basic and acidic residues" evidence="10">
    <location>
        <begin position="1126"/>
        <end position="1145"/>
    </location>
</feature>
<feature type="domain" description="Protein kinase" evidence="11">
    <location>
        <begin position="1670"/>
        <end position="1922"/>
    </location>
</feature>
<feature type="region of interest" description="Disordered" evidence="10">
    <location>
        <begin position="720"/>
        <end position="891"/>
    </location>
</feature>
<dbReference type="Gene3D" id="1.10.510.10">
    <property type="entry name" value="Transferase(Phosphotransferase) domain 1"/>
    <property type="match status" value="1"/>
</dbReference>
<feature type="compositionally biased region" description="Basic residues" evidence="10">
    <location>
        <begin position="810"/>
        <end position="819"/>
    </location>
</feature>
<evidence type="ECO:0000259" key="11">
    <source>
        <dbReference type="PROSITE" id="PS50011"/>
    </source>
</evidence>
<feature type="region of interest" description="Disordered" evidence="10">
    <location>
        <begin position="694"/>
        <end position="713"/>
    </location>
</feature>
<evidence type="ECO:0000256" key="9">
    <source>
        <dbReference type="PROSITE-ProRule" id="PRU10141"/>
    </source>
</evidence>
<evidence type="ECO:0000313" key="12">
    <source>
        <dbReference type="EMBL" id="KAF2752125.1"/>
    </source>
</evidence>
<feature type="region of interest" description="Disordered" evidence="10">
    <location>
        <begin position="1046"/>
        <end position="1067"/>
    </location>
</feature>
<evidence type="ECO:0000256" key="3">
    <source>
        <dbReference type="ARBA" id="ARBA00022679"/>
    </source>
</evidence>